<evidence type="ECO:0000313" key="2">
    <source>
        <dbReference type="Proteomes" id="UP001158576"/>
    </source>
</evidence>
<keyword evidence="2" id="KW-1185">Reference proteome</keyword>
<sequence length="202" mass="23398">MKFFGLLALYAQANGENKFQDVADDIKNVLDITLDNVQKISEKLGSLDLPQIDIPEVTNYKYEAPEIKIPDVANFKYEAPKIEIPSVANYQYNAPDIKIPDVANYKYEAPEIKIPDVANYKFDDSEIKSKTQSTFDHHSGKNPLPKVEEVSETFEDDILEEIYYFDDEDFGQNDERKESSFEFYSFDDLKLLIADFSDKFWK</sequence>
<organism evidence="1 2">
    <name type="scientific">Oikopleura dioica</name>
    <name type="common">Tunicate</name>
    <dbReference type="NCBI Taxonomy" id="34765"/>
    <lineage>
        <taxon>Eukaryota</taxon>
        <taxon>Metazoa</taxon>
        <taxon>Chordata</taxon>
        <taxon>Tunicata</taxon>
        <taxon>Appendicularia</taxon>
        <taxon>Copelata</taxon>
        <taxon>Oikopleuridae</taxon>
        <taxon>Oikopleura</taxon>
    </lineage>
</organism>
<dbReference type="EMBL" id="OU015567">
    <property type="protein sequence ID" value="CAG5114123.1"/>
    <property type="molecule type" value="Genomic_DNA"/>
</dbReference>
<proteinExistence type="predicted"/>
<dbReference type="Proteomes" id="UP001158576">
    <property type="component" value="Chromosome 2"/>
</dbReference>
<evidence type="ECO:0000313" key="1">
    <source>
        <dbReference type="EMBL" id="CAG5114123.1"/>
    </source>
</evidence>
<name>A0ABN7T8Z7_OIKDI</name>
<accession>A0ABN7T8Z7</accession>
<reference evidence="1 2" key="1">
    <citation type="submission" date="2021-04" db="EMBL/GenBank/DDBJ databases">
        <authorList>
            <person name="Bliznina A."/>
        </authorList>
    </citation>
    <scope>NUCLEOTIDE SEQUENCE [LARGE SCALE GENOMIC DNA]</scope>
</reference>
<protein>
    <submittedName>
        <fullName evidence="1">Oidioi.mRNA.OKI2018_I69.chr2.g8193.t1.cds</fullName>
    </submittedName>
</protein>
<gene>
    <name evidence="1" type="ORF">OKIOD_LOCUS16958</name>
</gene>